<gene>
    <name evidence="9" type="ORF">BCR33DRAFT_780633</name>
</gene>
<dbReference type="STRING" id="329046.A0A1Y2CUI1"/>
<reference evidence="9 10" key="1">
    <citation type="submission" date="2016-07" db="EMBL/GenBank/DDBJ databases">
        <title>Pervasive Adenine N6-methylation of Active Genes in Fungi.</title>
        <authorList>
            <consortium name="DOE Joint Genome Institute"/>
            <person name="Mondo S.J."/>
            <person name="Dannebaum R.O."/>
            <person name="Kuo R.C."/>
            <person name="Labutti K."/>
            <person name="Haridas S."/>
            <person name="Kuo A."/>
            <person name="Salamov A."/>
            <person name="Ahrendt S.R."/>
            <person name="Lipzen A."/>
            <person name="Sullivan W."/>
            <person name="Andreopoulos W.B."/>
            <person name="Clum A."/>
            <person name="Lindquist E."/>
            <person name="Daum C."/>
            <person name="Ramamoorthy G.K."/>
            <person name="Gryganskyi A."/>
            <person name="Culley D."/>
            <person name="Magnuson J.K."/>
            <person name="James T.Y."/>
            <person name="O'Malley M.A."/>
            <person name="Stajich J.E."/>
            <person name="Spatafora J.W."/>
            <person name="Visel A."/>
            <person name="Grigoriev I.V."/>
        </authorList>
    </citation>
    <scope>NUCLEOTIDE SEQUENCE [LARGE SCALE GENOMIC DNA]</scope>
    <source>
        <strain evidence="9 10">JEL800</strain>
    </source>
</reference>
<comment type="caution">
    <text evidence="9">The sequence shown here is derived from an EMBL/GenBank/DDBJ whole genome shotgun (WGS) entry which is preliminary data.</text>
</comment>
<protein>
    <submittedName>
        <fullName evidence="9">Uncharacterized protein</fullName>
    </submittedName>
</protein>
<dbReference type="Pfam" id="PF03360">
    <property type="entry name" value="Glyco_transf_43"/>
    <property type="match status" value="1"/>
</dbReference>
<keyword evidence="3" id="KW-0808">Transferase</keyword>
<keyword evidence="6" id="KW-1133">Transmembrane helix</keyword>
<keyword evidence="8" id="KW-0325">Glycoprotein</keyword>
<sequence length="284" mass="32521">MTSLHEALNQTTADVLIDNLNQPNPNNSFAIGFSNGFDTTKDTLFLLTATFKRNDWRADRRGYFGRHIAQIKLQEQDNEFHCVETTKCRQIVWVIVEDSSEIDTELLSLLKCSKINFVYFAYGPTKSFGNSQKNAMMQYVVELTRAFNFHGIMHPLDDDGYALAQGFHLCYNVKKFALLPIVGLGHIHDGLMEFVAEEDGKKKIHAYGGRKYPMDFNAMVFHSSIFDKLGKSATRFWPHDAWGGESEFADTHLRSPQDIEILCNKCMILFYNAKILPQHPIYEC</sequence>
<dbReference type="GO" id="GO:0016020">
    <property type="term" value="C:membrane"/>
    <property type="evidence" value="ECO:0007669"/>
    <property type="project" value="UniProtKB-SubCell"/>
</dbReference>
<evidence type="ECO:0000256" key="5">
    <source>
        <dbReference type="ARBA" id="ARBA00022968"/>
    </source>
</evidence>
<proteinExistence type="inferred from homology"/>
<evidence type="ECO:0000256" key="8">
    <source>
        <dbReference type="ARBA" id="ARBA00023180"/>
    </source>
</evidence>
<dbReference type="Gene3D" id="3.90.550.10">
    <property type="entry name" value="Spore Coat Polysaccharide Biosynthesis Protein SpsA, Chain A"/>
    <property type="match status" value="1"/>
</dbReference>
<evidence type="ECO:0000256" key="1">
    <source>
        <dbReference type="ARBA" id="ARBA00004606"/>
    </source>
</evidence>
<keyword evidence="5" id="KW-0735">Signal-anchor</keyword>
<keyword evidence="7" id="KW-0472">Membrane</keyword>
<dbReference type="OrthoDB" id="675023at2759"/>
<comment type="subcellular location">
    <subcellularLocation>
        <location evidence="1">Membrane</location>
        <topology evidence="1">Single-pass type II membrane protein</topology>
    </subcellularLocation>
</comment>
<evidence type="ECO:0000256" key="6">
    <source>
        <dbReference type="ARBA" id="ARBA00022989"/>
    </source>
</evidence>
<dbReference type="AlphaFoldDB" id="A0A1Y2CUI1"/>
<evidence type="ECO:0000256" key="2">
    <source>
        <dbReference type="ARBA" id="ARBA00007706"/>
    </source>
</evidence>
<evidence type="ECO:0000313" key="10">
    <source>
        <dbReference type="Proteomes" id="UP000193642"/>
    </source>
</evidence>
<evidence type="ECO:0000256" key="4">
    <source>
        <dbReference type="ARBA" id="ARBA00022692"/>
    </source>
</evidence>
<dbReference type="SUPFAM" id="SSF53448">
    <property type="entry name" value="Nucleotide-diphospho-sugar transferases"/>
    <property type="match status" value="1"/>
</dbReference>
<keyword evidence="4" id="KW-0812">Transmembrane</keyword>
<evidence type="ECO:0000256" key="3">
    <source>
        <dbReference type="ARBA" id="ARBA00022679"/>
    </source>
</evidence>
<comment type="similarity">
    <text evidence="2">Belongs to the glycosyltransferase 43 family.</text>
</comment>
<dbReference type="GO" id="GO:0015018">
    <property type="term" value="F:galactosylgalactosylxylosylprotein 3-beta-glucuronosyltransferase activity"/>
    <property type="evidence" value="ECO:0007669"/>
    <property type="project" value="InterPro"/>
</dbReference>
<accession>A0A1Y2CUI1</accession>
<name>A0A1Y2CUI1_9FUNG</name>
<keyword evidence="10" id="KW-1185">Reference proteome</keyword>
<evidence type="ECO:0000256" key="7">
    <source>
        <dbReference type="ARBA" id="ARBA00023136"/>
    </source>
</evidence>
<dbReference type="InterPro" id="IPR005027">
    <property type="entry name" value="Glyco_trans_43"/>
</dbReference>
<dbReference type="Proteomes" id="UP000193642">
    <property type="component" value="Unassembled WGS sequence"/>
</dbReference>
<dbReference type="InterPro" id="IPR029044">
    <property type="entry name" value="Nucleotide-diphossugar_trans"/>
</dbReference>
<evidence type="ECO:0000313" key="9">
    <source>
        <dbReference type="EMBL" id="ORY50699.1"/>
    </source>
</evidence>
<organism evidence="9 10">
    <name type="scientific">Rhizoclosmatium globosum</name>
    <dbReference type="NCBI Taxonomy" id="329046"/>
    <lineage>
        <taxon>Eukaryota</taxon>
        <taxon>Fungi</taxon>
        <taxon>Fungi incertae sedis</taxon>
        <taxon>Chytridiomycota</taxon>
        <taxon>Chytridiomycota incertae sedis</taxon>
        <taxon>Chytridiomycetes</taxon>
        <taxon>Chytridiales</taxon>
        <taxon>Chytriomycetaceae</taxon>
        <taxon>Rhizoclosmatium</taxon>
    </lineage>
</organism>
<dbReference type="EMBL" id="MCGO01000006">
    <property type="protein sequence ID" value="ORY50699.1"/>
    <property type="molecule type" value="Genomic_DNA"/>
</dbReference>